<evidence type="ECO:0000313" key="1">
    <source>
        <dbReference type="EMBL" id="CAG8737286.1"/>
    </source>
</evidence>
<gene>
    <name evidence="1" type="ORF">DHETER_LOCUS13818</name>
</gene>
<keyword evidence="2" id="KW-1185">Reference proteome</keyword>
<sequence length="105" mass="12174">DEDIVAAFKLVNPTIKLPSRRKLKNLANSDDKKFLFDIAEIINDSTFWTDLKELDEILLLFCTTLNKLQCESARLYDIIHAYAWIDKTVQKRPDSPFCSHMLLSV</sequence>
<accession>A0ACA9Q893</accession>
<dbReference type="EMBL" id="CAJVPU010039548">
    <property type="protein sequence ID" value="CAG8737286.1"/>
    <property type="molecule type" value="Genomic_DNA"/>
</dbReference>
<comment type="caution">
    <text evidence="1">The sequence shown here is derived from an EMBL/GenBank/DDBJ whole genome shotgun (WGS) entry which is preliminary data.</text>
</comment>
<protein>
    <submittedName>
        <fullName evidence="1">2211_t:CDS:1</fullName>
    </submittedName>
</protein>
<name>A0ACA9Q893_9GLOM</name>
<feature type="non-terminal residue" evidence="1">
    <location>
        <position position="105"/>
    </location>
</feature>
<dbReference type="Proteomes" id="UP000789702">
    <property type="component" value="Unassembled WGS sequence"/>
</dbReference>
<reference evidence="1" key="1">
    <citation type="submission" date="2021-06" db="EMBL/GenBank/DDBJ databases">
        <authorList>
            <person name="Kallberg Y."/>
            <person name="Tangrot J."/>
            <person name="Rosling A."/>
        </authorList>
    </citation>
    <scope>NUCLEOTIDE SEQUENCE</scope>
    <source>
        <strain evidence="1">IL203A</strain>
    </source>
</reference>
<proteinExistence type="predicted"/>
<organism evidence="1 2">
    <name type="scientific">Dentiscutata heterogama</name>
    <dbReference type="NCBI Taxonomy" id="1316150"/>
    <lineage>
        <taxon>Eukaryota</taxon>
        <taxon>Fungi</taxon>
        <taxon>Fungi incertae sedis</taxon>
        <taxon>Mucoromycota</taxon>
        <taxon>Glomeromycotina</taxon>
        <taxon>Glomeromycetes</taxon>
        <taxon>Diversisporales</taxon>
        <taxon>Gigasporaceae</taxon>
        <taxon>Dentiscutata</taxon>
    </lineage>
</organism>
<evidence type="ECO:0000313" key="2">
    <source>
        <dbReference type="Proteomes" id="UP000789702"/>
    </source>
</evidence>
<feature type="non-terminal residue" evidence="1">
    <location>
        <position position="1"/>
    </location>
</feature>